<evidence type="ECO:0000313" key="2">
    <source>
        <dbReference type="EMBL" id="KKK50755.1"/>
    </source>
</evidence>
<comment type="caution">
    <text evidence="2">The sequence shown here is derived from an EMBL/GenBank/DDBJ whole genome shotgun (WGS) entry which is preliminary data.</text>
</comment>
<dbReference type="EMBL" id="LAZR01067863">
    <property type="protein sequence ID" value="KKK50755.1"/>
    <property type="molecule type" value="Genomic_DNA"/>
</dbReference>
<feature type="non-terminal residue" evidence="2">
    <location>
        <position position="1"/>
    </location>
</feature>
<dbReference type="AlphaFoldDB" id="A0A0F8WQX5"/>
<protein>
    <submittedName>
        <fullName evidence="2">Uncharacterized protein</fullName>
    </submittedName>
</protein>
<keyword evidence="1" id="KW-0175">Coiled coil</keyword>
<gene>
    <name evidence="2" type="ORF">LCGC14_3121870</name>
</gene>
<reference evidence="2" key="1">
    <citation type="journal article" date="2015" name="Nature">
        <title>Complex archaea that bridge the gap between prokaryotes and eukaryotes.</title>
        <authorList>
            <person name="Spang A."/>
            <person name="Saw J.H."/>
            <person name="Jorgensen S.L."/>
            <person name="Zaremba-Niedzwiedzka K."/>
            <person name="Martijn J."/>
            <person name="Lind A.E."/>
            <person name="van Eijk R."/>
            <person name="Schleper C."/>
            <person name="Guy L."/>
            <person name="Ettema T.J."/>
        </authorList>
    </citation>
    <scope>NUCLEOTIDE SEQUENCE</scope>
</reference>
<evidence type="ECO:0000256" key="1">
    <source>
        <dbReference type="SAM" id="Coils"/>
    </source>
</evidence>
<organism evidence="2">
    <name type="scientific">marine sediment metagenome</name>
    <dbReference type="NCBI Taxonomy" id="412755"/>
    <lineage>
        <taxon>unclassified sequences</taxon>
        <taxon>metagenomes</taxon>
        <taxon>ecological metagenomes</taxon>
    </lineage>
</organism>
<proteinExistence type="predicted"/>
<feature type="coiled-coil region" evidence="1">
    <location>
        <begin position="40"/>
        <end position="81"/>
    </location>
</feature>
<sequence length="91" mass="10273">KVGWGQEPARSPTTKNDQIENLSIVVEGYGQQVLDSMRAQVSLNIRIARLSRNVKRLEALLIRANTRVAKLEEQLKKFNSKEQVKGEGQGR</sequence>
<accession>A0A0F8WQX5</accession>
<name>A0A0F8WQX5_9ZZZZ</name>